<accession>A0A5Q0M4D7</accession>
<dbReference type="EMBL" id="CP045644">
    <property type="protein sequence ID" value="QFZ84610.1"/>
    <property type="molecule type" value="Genomic_DNA"/>
</dbReference>
<reference evidence="1 2" key="1">
    <citation type="submission" date="2019-10" db="EMBL/GenBank/DDBJ databases">
        <title>Complete genome sequence of Variovorax paradoxus 5C-2.</title>
        <authorList>
            <person name="Gogoleva N.E."/>
            <person name="Balkin A.S."/>
        </authorList>
    </citation>
    <scope>NUCLEOTIDE SEQUENCE [LARGE SCALE GENOMIC DNA]</scope>
    <source>
        <strain evidence="1 2">5C-2</strain>
    </source>
</reference>
<proteinExistence type="predicted"/>
<sequence>MPRIITKGQLPGERLYRLNCSNCGTVFECLQKELTRYDSQDQRDAGLMQATCPLEGCGNKIFAGRSHLVQPAPTLIPGPFVSGLHYPPGVRTAELRPGDRVTYGER</sequence>
<evidence type="ECO:0000313" key="2">
    <source>
        <dbReference type="Proteomes" id="UP000326780"/>
    </source>
</evidence>
<gene>
    <name evidence="1" type="ORF">GFK26_18455</name>
</gene>
<dbReference type="AlphaFoldDB" id="A0A5Q0M4D7"/>
<name>A0A5Q0M4D7_VARPD</name>
<protein>
    <submittedName>
        <fullName evidence="1">Uncharacterized protein</fullName>
    </submittedName>
</protein>
<evidence type="ECO:0000313" key="1">
    <source>
        <dbReference type="EMBL" id="QFZ84610.1"/>
    </source>
</evidence>
<dbReference type="RefSeq" id="WP_153283232.1">
    <property type="nucleotide sequence ID" value="NZ_CP045644.1"/>
</dbReference>
<dbReference type="Proteomes" id="UP000326780">
    <property type="component" value="Chromosome"/>
</dbReference>
<organism evidence="1 2">
    <name type="scientific">Variovorax paradoxus</name>
    <dbReference type="NCBI Taxonomy" id="34073"/>
    <lineage>
        <taxon>Bacteria</taxon>
        <taxon>Pseudomonadati</taxon>
        <taxon>Pseudomonadota</taxon>
        <taxon>Betaproteobacteria</taxon>
        <taxon>Burkholderiales</taxon>
        <taxon>Comamonadaceae</taxon>
        <taxon>Variovorax</taxon>
    </lineage>
</organism>